<dbReference type="RefSeq" id="WP_224310892.1">
    <property type="nucleotide sequence ID" value="NZ_JAIRBM010000001.1"/>
</dbReference>
<evidence type="ECO:0000313" key="2">
    <source>
        <dbReference type="Proteomes" id="UP000704176"/>
    </source>
</evidence>
<dbReference type="EC" id="3.5.1.68" evidence="1"/>
<dbReference type="NCBIfam" id="TIGR02017">
    <property type="entry name" value="hutG_amidohyd"/>
    <property type="match status" value="1"/>
</dbReference>
<comment type="caution">
    <text evidence="1">The sequence shown here is derived from an EMBL/GenBank/DDBJ whole genome shotgun (WGS) entry which is preliminary data.</text>
</comment>
<protein>
    <submittedName>
        <fullName evidence="1">N-formylglutamate deformylase</fullName>
        <ecNumber evidence="1">3.5.1.68</ecNumber>
    </submittedName>
</protein>
<sequence length="278" mass="30534">MTNSADLPWLTIRRGDAPLIVSLPHTGTDIPANYEGDLVSPWLSRKDADWWIERLYDFAANLGATTIRTAISRTVIDVNRDPSGASLYPGQATTELCPTTTFDGEPLYRPGSAPTEKDIAVRREHFFDPYHAALHAEVTRLRAKHSHVVVYDCHSIRSVIPRLFDGPLPHFNIGTNGGSSCALELTEAVEAICGESDFSHVVNGRFKGGYITRSLGQPASGVHAIQMELACRGYMNEPLGPVTESTWPTPYDETYAEPMRAALARILNACLTFAQHKA</sequence>
<evidence type="ECO:0000313" key="1">
    <source>
        <dbReference type="EMBL" id="MBZ6074835.1"/>
    </source>
</evidence>
<dbReference type="GO" id="GO:0050129">
    <property type="term" value="F:N-formylglutamate deformylase activity"/>
    <property type="evidence" value="ECO:0007669"/>
    <property type="project" value="UniProtKB-EC"/>
</dbReference>
<gene>
    <name evidence="1" type="primary">hutG</name>
    <name evidence="1" type="ORF">K9B37_00775</name>
</gene>
<keyword evidence="2" id="KW-1185">Reference proteome</keyword>
<name>A0ABS7VIB8_9HYPH</name>
<keyword evidence="1" id="KW-0378">Hydrolase</keyword>
<dbReference type="InterPro" id="IPR010247">
    <property type="entry name" value="HutG_amidohyd"/>
</dbReference>
<organism evidence="1 2">
    <name type="scientific">Microvirga puerhi</name>
    <dbReference type="NCBI Taxonomy" id="2876078"/>
    <lineage>
        <taxon>Bacteria</taxon>
        <taxon>Pseudomonadati</taxon>
        <taxon>Pseudomonadota</taxon>
        <taxon>Alphaproteobacteria</taxon>
        <taxon>Hyphomicrobiales</taxon>
        <taxon>Methylobacteriaceae</taxon>
        <taxon>Microvirga</taxon>
    </lineage>
</organism>
<accession>A0ABS7VIB8</accession>
<dbReference type="Gene3D" id="3.40.630.40">
    <property type="entry name" value="Zn-dependent exopeptidases"/>
    <property type="match status" value="1"/>
</dbReference>
<dbReference type="Proteomes" id="UP000704176">
    <property type="component" value="Unassembled WGS sequence"/>
</dbReference>
<dbReference type="Pfam" id="PF05013">
    <property type="entry name" value="FGase"/>
    <property type="match status" value="1"/>
</dbReference>
<dbReference type="SUPFAM" id="SSF53187">
    <property type="entry name" value="Zn-dependent exopeptidases"/>
    <property type="match status" value="1"/>
</dbReference>
<reference evidence="1 2" key="1">
    <citation type="submission" date="2021-09" db="EMBL/GenBank/DDBJ databases">
        <title>The complete genome sequence of a new microorganism.</title>
        <authorList>
            <person name="Zi Z."/>
        </authorList>
    </citation>
    <scope>NUCLEOTIDE SEQUENCE [LARGE SCALE GENOMIC DNA]</scope>
    <source>
        <strain evidence="1 2">WGZ8</strain>
    </source>
</reference>
<proteinExistence type="predicted"/>
<dbReference type="EMBL" id="JAIRBM010000001">
    <property type="protein sequence ID" value="MBZ6074835.1"/>
    <property type="molecule type" value="Genomic_DNA"/>
</dbReference>
<dbReference type="InterPro" id="IPR007709">
    <property type="entry name" value="N-FG_amidohydro"/>
</dbReference>